<evidence type="ECO:0000256" key="2">
    <source>
        <dbReference type="ARBA" id="ARBA00023125"/>
    </source>
</evidence>
<dbReference type="PROSITE" id="PS00622">
    <property type="entry name" value="HTH_LUXR_1"/>
    <property type="match status" value="1"/>
</dbReference>
<accession>A0A8J7L4B9</accession>
<name>A0A8J7L4B9_9CYAN</name>
<dbReference type="AlphaFoldDB" id="A0A8J7L4B9"/>
<comment type="caution">
    <text evidence="5">The sequence shown here is derived from an EMBL/GenBank/DDBJ whole genome shotgun (WGS) entry which is preliminary data.</text>
</comment>
<keyword evidence="1" id="KW-0805">Transcription regulation</keyword>
<dbReference type="InterPro" id="IPR000792">
    <property type="entry name" value="Tscrpt_reg_LuxR_C"/>
</dbReference>
<keyword evidence="2" id="KW-0238">DNA-binding</keyword>
<dbReference type="PROSITE" id="PS50043">
    <property type="entry name" value="HTH_LUXR_2"/>
    <property type="match status" value="1"/>
</dbReference>
<reference evidence="5 6" key="1">
    <citation type="journal article" date="2021" name="Int. J. Syst. Evol. Microbiol.">
        <title>Amazonocrinis nigriterrae gen. nov., sp. nov., Atlanticothrix silvestris gen. nov., sp. nov. and Dendronalium phyllosphericum gen. nov., sp. nov., nostocacean cyanobacteria from Brazilian environments.</title>
        <authorList>
            <person name="Alvarenga D.O."/>
            <person name="Andreote A.P.D."/>
            <person name="Branco L.H.Z."/>
            <person name="Delbaje E."/>
            <person name="Cruz R.B."/>
            <person name="Varani A.M."/>
            <person name="Fiore M.F."/>
        </authorList>
    </citation>
    <scope>NUCLEOTIDE SEQUENCE [LARGE SCALE GENOMIC DNA]</scope>
    <source>
        <strain evidence="5 6">CENA357</strain>
    </source>
</reference>
<protein>
    <submittedName>
        <fullName evidence="5">GAF domain-containing protein</fullName>
    </submittedName>
</protein>
<sequence>MANSLHELFQALASARDQRELRLRFMDRVGEHFSVQRWGIYLFNERSRYVAIDIHGVPNADTFVELYEKVGRTVDPVLRYVVEHHAPAHEEMVLPPGGWKQCELYQNCCAYYDHEHIMTGPIVGGGSLVGAVYFARVGETPAFHHQDIANLSAVCTHLSACLATLGIQQIKINSSVNNHLTAREIQIAELVAQGLTNAKIGATLWITENSVKQALKRIFRKLEVTNRAEMVAHIRDLLD</sequence>
<dbReference type="InterPro" id="IPR036388">
    <property type="entry name" value="WH-like_DNA-bd_sf"/>
</dbReference>
<dbReference type="SMART" id="SM00065">
    <property type="entry name" value="GAF"/>
    <property type="match status" value="1"/>
</dbReference>
<dbReference type="Gene3D" id="1.10.10.10">
    <property type="entry name" value="Winged helix-like DNA-binding domain superfamily/Winged helix DNA-binding domain"/>
    <property type="match status" value="1"/>
</dbReference>
<dbReference type="PANTHER" id="PTHR44688:SF16">
    <property type="entry name" value="DNA-BINDING TRANSCRIPTIONAL ACTIVATOR DEVR_DOSR"/>
    <property type="match status" value="1"/>
</dbReference>
<dbReference type="GO" id="GO:0003677">
    <property type="term" value="F:DNA binding"/>
    <property type="evidence" value="ECO:0007669"/>
    <property type="project" value="UniProtKB-KW"/>
</dbReference>
<dbReference type="SMART" id="SM00421">
    <property type="entry name" value="HTH_LUXR"/>
    <property type="match status" value="1"/>
</dbReference>
<dbReference type="InterPro" id="IPR003018">
    <property type="entry name" value="GAF"/>
</dbReference>
<dbReference type="PANTHER" id="PTHR44688">
    <property type="entry name" value="DNA-BINDING TRANSCRIPTIONAL ACTIVATOR DEVR_DOSR"/>
    <property type="match status" value="1"/>
</dbReference>
<dbReference type="InterPro" id="IPR029016">
    <property type="entry name" value="GAF-like_dom_sf"/>
</dbReference>
<keyword evidence="3" id="KW-0804">Transcription</keyword>
<dbReference type="CDD" id="cd06170">
    <property type="entry name" value="LuxR_C_like"/>
    <property type="match status" value="1"/>
</dbReference>
<evidence type="ECO:0000313" key="5">
    <source>
        <dbReference type="EMBL" id="MBH8551872.1"/>
    </source>
</evidence>
<dbReference type="GO" id="GO:0006355">
    <property type="term" value="P:regulation of DNA-templated transcription"/>
    <property type="evidence" value="ECO:0007669"/>
    <property type="project" value="InterPro"/>
</dbReference>
<proteinExistence type="predicted"/>
<dbReference type="Pfam" id="PF00196">
    <property type="entry name" value="GerE"/>
    <property type="match status" value="1"/>
</dbReference>
<dbReference type="PRINTS" id="PR00038">
    <property type="entry name" value="HTHLUXR"/>
</dbReference>
<evidence type="ECO:0000256" key="3">
    <source>
        <dbReference type="ARBA" id="ARBA00023163"/>
    </source>
</evidence>
<gene>
    <name evidence="5" type="ORF">I8751_05660</name>
</gene>
<dbReference type="InterPro" id="IPR016032">
    <property type="entry name" value="Sig_transdc_resp-reg_C-effctor"/>
</dbReference>
<dbReference type="Proteomes" id="UP000599391">
    <property type="component" value="Unassembled WGS sequence"/>
</dbReference>
<dbReference type="RefSeq" id="WP_214438181.1">
    <property type="nucleotide sequence ID" value="NZ_JAECZB010000007.1"/>
</dbReference>
<evidence type="ECO:0000259" key="4">
    <source>
        <dbReference type="PROSITE" id="PS50043"/>
    </source>
</evidence>
<keyword evidence="6" id="KW-1185">Reference proteome</keyword>
<evidence type="ECO:0000313" key="6">
    <source>
        <dbReference type="Proteomes" id="UP000599391"/>
    </source>
</evidence>
<feature type="domain" description="HTH luxR-type" evidence="4">
    <location>
        <begin position="173"/>
        <end position="238"/>
    </location>
</feature>
<dbReference type="Pfam" id="PF01590">
    <property type="entry name" value="GAF"/>
    <property type="match status" value="1"/>
</dbReference>
<dbReference type="SUPFAM" id="SSF55781">
    <property type="entry name" value="GAF domain-like"/>
    <property type="match status" value="1"/>
</dbReference>
<dbReference type="SUPFAM" id="SSF46894">
    <property type="entry name" value="C-terminal effector domain of the bipartite response regulators"/>
    <property type="match status" value="1"/>
</dbReference>
<organism evidence="5 6">
    <name type="scientific">Atlanticothrix silvestris CENA357</name>
    <dbReference type="NCBI Taxonomy" id="1725252"/>
    <lineage>
        <taxon>Bacteria</taxon>
        <taxon>Bacillati</taxon>
        <taxon>Cyanobacteriota</taxon>
        <taxon>Cyanophyceae</taxon>
        <taxon>Nostocales</taxon>
        <taxon>Nodulariaceae</taxon>
        <taxon>Atlanticothrix</taxon>
        <taxon>Atlanticothrix silvestris</taxon>
    </lineage>
</organism>
<evidence type="ECO:0000256" key="1">
    <source>
        <dbReference type="ARBA" id="ARBA00023015"/>
    </source>
</evidence>
<dbReference type="EMBL" id="JAECZB010000007">
    <property type="protein sequence ID" value="MBH8551872.1"/>
    <property type="molecule type" value="Genomic_DNA"/>
</dbReference>
<dbReference type="Gene3D" id="3.30.450.40">
    <property type="match status" value="1"/>
</dbReference>